<gene>
    <name evidence="4" type="ORF">AN168_05610</name>
</gene>
<dbReference type="OrthoDB" id="9792500at2"/>
<evidence type="ECO:0000313" key="5">
    <source>
        <dbReference type="Proteomes" id="UP000050463"/>
    </source>
</evidence>
<comment type="similarity">
    <text evidence="1 2">Belongs to the universal stress protein A family.</text>
</comment>
<dbReference type="Pfam" id="PF00582">
    <property type="entry name" value="Usp"/>
    <property type="match status" value="1"/>
</dbReference>
<comment type="subcellular location">
    <subcellularLocation>
        <location evidence="2">Cytoplasm</location>
    </subcellularLocation>
</comment>
<dbReference type="GO" id="GO:0005737">
    <property type="term" value="C:cytoplasm"/>
    <property type="evidence" value="ECO:0007669"/>
    <property type="project" value="UniProtKB-SubCell"/>
</dbReference>
<comment type="caution">
    <text evidence="4">The sequence shown here is derived from an EMBL/GenBank/DDBJ whole genome shotgun (WGS) entry which is preliminary data.</text>
</comment>
<dbReference type="InterPro" id="IPR006016">
    <property type="entry name" value="UspA"/>
</dbReference>
<dbReference type="AlphaFoldDB" id="A0A1A6LUI1"/>
<dbReference type="EMBL" id="LIZK01000002">
    <property type="protein sequence ID" value="KPL95117.1"/>
    <property type="molecule type" value="Genomic_DNA"/>
</dbReference>
<proteinExistence type="inferred from homology"/>
<dbReference type="Gene3D" id="3.40.50.620">
    <property type="entry name" value="HUPs"/>
    <property type="match status" value="1"/>
</dbReference>
<dbReference type="InterPro" id="IPR006015">
    <property type="entry name" value="Universal_stress_UspA"/>
</dbReference>
<feature type="domain" description="UspA" evidence="3">
    <location>
        <begin position="3"/>
        <end position="138"/>
    </location>
</feature>
<protein>
    <recommendedName>
        <fullName evidence="2">Universal stress protein</fullName>
    </recommendedName>
</protein>
<sequence>MEYRHILVALEMSDDSKILIDRATFFANKLETELSFVYIDGTHGEIYPELVDIQENENDLPVNEDAIKQLREFEAYAKQPVQHIFVGTGDLNDKLKDTVKAHNIDLMLCGHHHDFWHKIISHSKQLIDSSPVDILVVPMD</sequence>
<accession>A0A1A6LUI1</accession>
<dbReference type="Proteomes" id="UP000050463">
    <property type="component" value="Unassembled WGS sequence"/>
</dbReference>
<reference evidence="4 5" key="1">
    <citation type="submission" date="2015-08" db="EMBL/GenBank/DDBJ databases">
        <title>Draft Genome Sequence of Vibrio splendidus UCD-SED7.</title>
        <authorList>
            <person name="Lee R.D."/>
            <person name="Lang J.M."/>
            <person name="Coil D.A."/>
            <person name="Jospin G."/>
            <person name="Eisen J.A."/>
        </authorList>
    </citation>
    <scope>NUCLEOTIDE SEQUENCE [LARGE SCALE GENOMIC DNA]</scope>
    <source>
        <strain evidence="4 5">UCD-SED7</strain>
    </source>
</reference>
<dbReference type="RefSeq" id="WP_054546383.1">
    <property type="nucleotide sequence ID" value="NZ_CAWOEE010000001.1"/>
</dbReference>
<dbReference type="PIRSF" id="PIRSF006276">
    <property type="entry name" value="UspA"/>
    <property type="match status" value="1"/>
</dbReference>
<organism evidence="4 5">
    <name type="scientific">Vibrio splendidus</name>
    <dbReference type="NCBI Taxonomy" id="29497"/>
    <lineage>
        <taxon>Bacteria</taxon>
        <taxon>Pseudomonadati</taxon>
        <taxon>Pseudomonadota</taxon>
        <taxon>Gammaproteobacteria</taxon>
        <taxon>Vibrionales</taxon>
        <taxon>Vibrionaceae</taxon>
        <taxon>Vibrio</taxon>
    </lineage>
</organism>
<dbReference type="InterPro" id="IPR014729">
    <property type="entry name" value="Rossmann-like_a/b/a_fold"/>
</dbReference>
<evidence type="ECO:0000256" key="2">
    <source>
        <dbReference type="PIRNR" id="PIRNR006276"/>
    </source>
</evidence>
<evidence type="ECO:0000313" key="4">
    <source>
        <dbReference type="EMBL" id="KPL95117.1"/>
    </source>
</evidence>
<evidence type="ECO:0000259" key="3">
    <source>
        <dbReference type="Pfam" id="PF00582"/>
    </source>
</evidence>
<evidence type="ECO:0000256" key="1">
    <source>
        <dbReference type="ARBA" id="ARBA00008791"/>
    </source>
</evidence>
<dbReference type="SUPFAM" id="SSF52402">
    <property type="entry name" value="Adenine nucleotide alpha hydrolases-like"/>
    <property type="match status" value="1"/>
</dbReference>
<keyword evidence="2" id="KW-0963">Cytoplasm</keyword>
<name>A0A1A6LUI1_VIBSP</name>